<dbReference type="HOGENOM" id="CLU_142995_0_0_1"/>
<reference evidence="9 10" key="1">
    <citation type="journal article" date="2012" name="Science">
        <title>The Paleozoic origin of enzymatic lignin decomposition reconstructed from 31 fungal genomes.</title>
        <authorList>
            <person name="Floudas D."/>
            <person name="Binder M."/>
            <person name="Riley R."/>
            <person name="Barry K."/>
            <person name="Blanchette R.A."/>
            <person name="Henrissat B."/>
            <person name="Martinez A.T."/>
            <person name="Otillar R."/>
            <person name="Spatafora J.W."/>
            <person name="Yadav J.S."/>
            <person name="Aerts A."/>
            <person name="Benoit I."/>
            <person name="Boyd A."/>
            <person name="Carlson A."/>
            <person name="Copeland A."/>
            <person name="Coutinho P.M."/>
            <person name="de Vries R.P."/>
            <person name="Ferreira P."/>
            <person name="Findley K."/>
            <person name="Foster B."/>
            <person name="Gaskell J."/>
            <person name="Glotzer D."/>
            <person name="Gorecki P."/>
            <person name="Heitman J."/>
            <person name="Hesse C."/>
            <person name="Hori C."/>
            <person name="Igarashi K."/>
            <person name="Jurgens J.A."/>
            <person name="Kallen N."/>
            <person name="Kersten P."/>
            <person name="Kohler A."/>
            <person name="Kuees U."/>
            <person name="Kumar T.K.A."/>
            <person name="Kuo A."/>
            <person name="LaButti K."/>
            <person name="Larrondo L.F."/>
            <person name="Lindquist E."/>
            <person name="Ling A."/>
            <person name="Lombard V."/>
            <person name="Lucas S."/>
            <person name="Lundell T."/>
            <person name="Martin R."/>
            <person name="McLaughlin D.J."/>
            <person name="Morgenstern I."/>
            <person name="Morin E."/>
            <person name="Murat C."/>
            <person name="Nagy L.G."/>
            <person name="Nolan M."/>
            <person name="Ohm R.A."/>
            <person name="Patyshakuliyeva A."/>
            <person name="Rokas A."/>
            <person name="Ruiz-Duenas F.J."/>
            <person name="Sabat G."/>
            <person name="Salamov A."/>
            <person name="Samejima M."/>
            <person name="Schmutz J."/>
            <person name="Slot J.C."/>
            <person name="St John F."/>
            <person name="Stenlid J."/>
            <person name="Sun H."/>
            <person name="Sun S."/>
            <person name="Syed K."/>
            <person name="Tsang A."/>
            <person name="Wiebenga A."/>
            <person name="Young D."/>
            <person name="Pisabarro A."/>
            <person name="Eastwood D.C."/>
            <person name="Martin F."/>
            <person name="Cullen D."/>
            <person name="Grigoriev I.V."/>
            <person name="Hibbett D.S."/>
        </authorList>
    </citation>
    <scope>NUCLEOTIDE SEQUENCE [LARGE SCALE GENOMIC DNA]</scope>
    <source>
        <strain evidence="9 10">DJM-731 SS1</strain>
    </source>
</reference>
<dbReference type="InterPro" id="IPR005635">
    <property type="entry name" value="Inner_centromere_prot_ARK-bd"/>
</dbReference>
<dbReference type="EMBL" id="JH795863">
    <property type="protein sequence ID" value="EJU01987.1"/>
    <property type="molecule type" value="Genomic_DNA"/>
</dbReference>
<evidence type="ECO:0000256" key="1">
    <source>
        <dbReference type="ARBA" id="ARBA00004123"/>
    </source>
</evidence>
<dbReference type="PANTHER" id="PTHR13142">
    <property type="entry name" value="INNER CENTROMERE PROTEIN"/>
    <property type="match status" value="1"/>
</dbReference>
<evidence type="ECO:0000256" key="3">
    <source>
        <dbReference type="ARBA" id="ARBA00010042"/>
    </source>
</evidence>
<keyword evidence="4" id="KW-0963">Cytoplasm</keyword>
<keyword evidence="5" id="KW-0159">Chromosome partition</keyword>
<protein>
    <recommendedName>
        <fullName evidence="8">Inner centromere protein ARK-binding domain-containing protein</fullName>
    </recommendedName>
</protein>
<name>M5G7Y3_DACPD</name>
<comment type="similarity">
    <text evidence="3">Belongs to the INCENP family.</text>
</comment>
<evidence type="ECO:0000313" key="10">
    <source>
        <dbReference type="Proteomes" id="UP000030653"/>
    </source>
</evidence>
<dbReference type="GO" id="GO:0005634">
    <property type="term" value="C:nucleus"/>
    <property type="evidence" value="ECO:0007669"/>
    <property type="project" value="UniProtKB-SubCell"/>
</dbReference>
<evidence type="ECO:0000256" key="4">
    <source>
        <dbReference type="ARBA" id="ARBA00022490"/>
    </source>
</evidence>
<organism evidence="9 10">
    <name type="scientific">Dacryopinax primogenitus (strain DJM 731)</name>
    <name type="common">Brown rot fungus</name>
    <dbReference type="NCBI Taxonomy" id="1858805"/>
    <lineage>
        <taxon>Eukaryota</taxon>
        <taxon>Fungi</taxon>
        <taxon>Dikarya</taxon>
        <taxon>Basidiomycota</taxon>
        <taxon>Agaricomycotina</taxon>
        <taxon>Dacrymycetes</taxon>
        <taxon>Dacrymycetales</taxon>
        <taxon>Dacrymycetaceae</taxon>
        <taxon>Dacryopinax</taxon>
    </lineage>
</organism>
<dbReference type="OMA" id="HWANSPE"/>
<dbReference type="Pfam" id="PF03941">
    <property type="entry name" value="INCENP_ARK-bind"/>
    <property type="match status" value="1"/>
</dbReference>
<keyword evidence="7" id="KW-0539">Nucleus</keyword>
<dbReference type="PANTHER" id="PTHR13142:SF1">
    <property type="entry name" value="INNER CENTROMERE PROTEIN"/>
    <property type="match status" value="1"/>
</dbReference>
<dbReference type="Gene3D" id="6.10.250.2990">
    <property type="match status" value="1"/>
</dbReference>
<dbReference type="GO" id="GO:0007059">
    <property type="term" value="P:chromosome segregation"/>
    <property type="evidence" value="ECO:0007669"/>
    <property type="project" value="UniProtKB-KW"/>
</dbReference>
<evidence type="ECO:0000256" key="2">
    <source>
        <dbReference type="ARBA" id="ARBA00004186"/>
    </source>
</evidence>
<evidence type="ECO:0000256" key="5">
    <source>
        <dbReference type="ARBA" id="ARBA00022829"/>
    </source>
</evidence>
<dbReference type="RefSeq" id="XP_040628884.1">
    <property type="nucleotide sequence ID" value="XM_040776890.1"/>
</dbReference>
<keyword evidence="6" id="KW-0206">Cytoskeleton</keyword>
<dbReference type="Proteomes" id="UP000030653">
    <property type="component" value="Unassembled WGS sequence"/>
</dbReference>
<keyword evidence="10" id="KW-1185">Reference proteome</keyword>
<evidence type="ECO:0000259" key="8">
    <source>
        <dbReference type="Pfam" id="PF03941"/>
    </source>
</evidence>
<accession>M5G7Y3</accession>
<dbReference type="STRING" id="1858805.M5G7Y3"/>
<comment type="subcellular location">
    <subcellularLocation>
        <location evidence="2">Cytoplasm</location>
        <location evidence="2">Cytoskeleton</location>
        <location evidence="2">Spindle</location>
    </subcellularLocation>
    <subcellularLocation>
        <location evidence="1">Nucleus</location>
    </subcellularLocation>
</comment>
<gene>
    <name evidence="9" type="ORF">DACRYDRAFT_89017</name>
</gene>
<dbReference type="AlphaFoldDB" id="M5G7Y3"/>
<proteinExistence type="inferred from homology"/>
<dbReference type="GO" id="GO:0005819">
    <property type="term" value="C:spindle"/>
    <property type="evidence" value="ECO:0007669"/>
    <property type="project" value="UniProtKB-SubCell"/>
</dbReference>
<dbReference type="OrthoDB" id="6123at2759"/>
<evidence type="ECO:0000313" key="9">
    <source>
        <dbReference type="EMBL" id="EJU01987.1"/>
    </source>
</evidence>
<evidence type="ECO:0000256" key="7">
    <source>
        <dbReference type="ARBA" id="ARBA00023242"/>
    </source>
</evidence>
<evidence type="ECO:0000256" key="6">
    <source>
        <dbReference type="ARBA" id="ARBA00023212"/>
    </source>
</evidence>
<sequence length="124" mass="14373">MHARAQAQIQAAQVQVEEQARVASEQIDLPDIATEYSDSDDEDRVRNYTIPHWANSPELRNQLQAQSNINPDSIFGAIRPLHMDEIFRSRQSRFRARTSSANWIGQDRLTPQEEMDYARRMGFL</sequence>
<feature type="domain" description="Inner centromere protein ARK-binding" evidence="8">
    <location>
        <begin position="31"/>
        <end position="87"/>
    </location>
</feature>
<dbReference type="GeneID" id="63691952"/>